<proteinExistence type="inferred from homology"/>
<keyword evidence="9" id="KW-0496">Mitochondrion</keyword>
<dbReference type="GO" id="GO:0005737">
    <property type="term" value="C:cytoplasm"/>
    <property type="evidence" value="ECO:0007669"/>
    <property type="project" value="UniProtKB-SubCell"/>
</dbReference>
<sequence>MKEDEIIVLLSCGTTGARRACKNCTCGLADELTAEKQKSHVKSQNAKSSCRNCYLGAAFRCSICPYLGRPAFKPGEKVDLADSLLNPDI</sequence>
<keyword evidence="6" id="KW-0479">Metal-binding</keyword>
<dbReference type="STRING" id="7398.A0A1A9ZH82"/>
<keyword evidence="4" id="KW-0004">4Fe-4S</keyword>
<evidence type="ECO:0000256" key="9">
    <source>
        <dbReference type="ARBA" id="ARBA00023128"/>
    </source>
</evidence>
<dbReference type="Pfam" id="PF05093">
    <property type="entry name" value="CIAPIN1"/>
    <property type="match status" value="1"/>
</dbReference>
<comment type="similarity">
    <text evidence="3">Belongs to the anamorsin family.</text>
</comment>
<keyword evidence="7" id="KW-0408">Iron</keyword>
<protein>
    <submittedName>
        <fullName evidence="11">Fe-S cluster assembly protein DRE2</fullName>
    </submittedName>
</protein>
<comment type="cofactor">
    <cofactor evidence="1">
        <name>[4Fe-4S] cluster</name>
        <dbReference type="ChEBI" id="CHEBI:49883"/>
    </cofactor>
</comment>
<dbReference type="GO" id="GO:0051539">
    <property type="term" value="F:4 iron, 4 sulfur cluster binding"/>
    <property type="evidence" value="ECO:0007669"/>
    <property type="project" value="UniProtKB-KW"/>
</dbReference>
<dbReference type="EnsemblMetazoa" id="GPAI014629-RA">
    <property type="protein sequence ID" value="GPAI014629-PA"/>
    <property type="gene ID" value="GPAI014629"/>
</dbReference>
<dbReference type="VEuPathDB" id="VectorBase:GPAI014629"/>
<dbReference type="PANTHER" id="PTHR13273:SF14">
    <property type="entry name" value="ANAMORSIN"/>
    <property type="match status" value="1"/>
</dbReference>
<dbReference type="GO" id="GO:0046872">
    <property type="term" value="F:metal ion binding"/>
    <property type="evidence" value="ECO:0007669"/>
    <property type="project" value="UniProtKB-KW"/>
</dbReference>
<accession>A0A1A9ZH82</accession>
<feature type="domain" description="Anamorsin C-terminal" evidence="10">
    <location>
        <begin position="42"/>
        <end position="80"/>
    </location>
</feature>
<organism evidence="11 12">
    <name type="scientific">Glossina pallidipes</name>
    <name type="common">Tsetse fly</name>
    <dbReference type="NCBI Taxonomy" id="7398"/>
    <lineage>
        <taxon>Eukaryota</taxon>
        <taxon>Metazoa</taxon>
        <taxon>Ecdysozoa</taxon>
        <taxon>Arthropoda</taxon>
        <taxon>Hexapoda</taxon>
        <taxon>Insecta</taxon>
        <taxon>Pterygota</taxon>
        <taxon>Neoptera</taxon>
        <taxon>Endopterygota</taxon>
        <taxon>Diptera</taxon>
        <taxon>Brachycera</taxon>
        <taxon>Muscomorpha</taxon>
        <taxon>Hippoboscoidea</taxon>
        <taxon>Glossinidae</taxon>
        <taxon>Glossina</taxon>
    </lineage>
</organism>
<dbReference type="GO" id="GO:0016226">
    <property type="term" value="P:iron-sulfur cluster assembly"/>
    <property type="evidence" value="ECO:0007669"/>
    <property type="project" value="InterPro"/>
</dbReference>
<evidence type="ECO:0000256" key="7">
    <source>
        <dbReference type="ARBA" id="ARBA00023004"/>
    </source>
</evidence>
<reference evidence="12" key="1">
    <citation type="submission" date="2014-03" db="EMBL/GenBank/DDBJ databases">
        <authorList>
            <person name="Aksoy S."/>
            <person name="Warren W."/>
            <person name="Wilson R.K."/>
        </authorList>
    </citation>
    <scope>NUCLEOTIDE SEQUENCE [LARGE SCALE GENOMIC DNA]</scope>
    <source>
        <strain evidence="12">IAEA</strain>
    </source>
</reference>
<comment type="subcellular location">
    <subcellularLocation>
        <location evidence="2">Cytoplasm</location>
    </subcellularLocation>
</comment>
<evidence type="ECO:0000256" key="4">
    <source>
        <dbReference type="ARBA" id="ARBA00022485"/>
    </source>
</evidence>
<name>A0A1A9ZH82_GLOPL</name>
<evidence type="ECO:0000256" key="6">
    <source>
        <dbReference type="ARBA" id="ARBA00022723"/>
    </source>
</evidence>
<keyword evidence="8" id="KW-0411">Iron-sulfur</keyword>
<evidence type="ECO:0000256" key="2">
    <source>
        <dbReference type="ARBA" id="ARBA00004496"/>
    </source>
</evidence>
<keyword evidence="5" id="KW-0963">Cytoplasm</keyword>
<dbReference type="InterPro" id="IPR046408">
    <property type="entry name" value="CIAPIN1"/>
</dbReference>
<evidence type="ECO:0000313" key="11">
    <source>
        <dbReference type="EnsemblMetazoa" id="GPAI014629-PA"/>
    </source>
</evidence>
<evidence type="ECO:0000313" key="12">
    <source>
        <dbReference type="Proteomes" id="UP000092445"/>
    </source>
</evidence>
<dbReference type="Proteomes" id="UP000092445">
    <property type="component" value="Unassembled WGS sequence"/>
</dbReference>
<dbReference type="AlphaFoldDB" id="A0A1A9ZH82"/>
<keyword evidence="12" id="KW-1185">Reference proteome</keyword>
<dbReference type="PANTHER" id="PTHR13273">
    <property type="entry name" value="ANAMORSIN"/>
    <property type="match status" value="1"/>
</dbReference>
<reference evidence="11" key="2">
    <citation type="submission" date="2020-05" db="UniProtKB">
        <authorList>
            <consortium name="EnsemblMetazoa"/>
        </authorList>
    </citation>
    <scope>IDENTIFICATION</scope>
    <source>
        <strain evidence="11">IAEA</strain>
    </source>
</reference>
<dbReference type="InterPro" id="IPR007785">
    <property type="entry name" value="Anamorsin"/>
</dbReference>
<evidence type="ECO:0000256" key="8">
    <source>
        <dbReference type="ARBA" id="ARBA00023014"/>
    </source>
</evidence>
<evidence type="ECO:0000256" key="3">
    <source>
        <dbReference type="ARBA" id="ARBA00008169"/>
    </source>
</evidence>
<evidence type="ECO:0000256" key="5">
    <source>
        <dbReference type="ARBA" id="ARBA00022490"/>
    </source>
</evidence>
<evidence type="ECO:0000259" key="10">
    <source>
        <dbReference type="Pfam" id="PF05093"/>
    </source>
</evidence>
<evidence type="ECO:0000256" key="1">
    <source>
        <dbReference type="ARBA" id="ARBA00001966"/>
    </source>
</evidence>